<evidence type="ECO:0000313" key="1">
    <source>
        <dbReference type="EMBL" id="TDE13931.1"/>
    </source>
</evidence>
<dbReference type="SUPFAM" id="SSF46689">
    <property type="entry name" value="Homeodomain-like"/>
    <property type="match status" value="1"/>
</dbReference>
<gene>
    <name evidence="1" type="ORF">E0F88_18805</name>
</gene>
<reference evidence="1 2" key="1">
    <citation type="submission" date="2019-03" db="EMBL/GenBank/DDBJ databases">
        <title>Dyadobacter AR-3-6 sp. nov., isolated from arctic soil.</title>
        <authorList>
            <person name="Chaudhary D.K."/>
        </authorList>
    </citation>
    <scope>NUCLEOTIDE SEQUENCE [LARGE SCALE GENOMIC DNA]</scope>
    <source>
        <strain evidence="1 2">AR-3-6</strain>
    </source>
</reference>
<name>A0A4R5DPG8_9BACT</name>
<accession>A0A4R5DPG8</accession>
<dbReference type="OrthoDB" id="9809515at2"/>
<dbReference type="InterPro" id="IPR009057">
    <property type="entry name" value="Homeodomain-like_sf"/>
</dbReference>
<dbReference type="EMBL" id="SMFL01000006">
    <property type="protein sequence ID" value="TDE13931.1"/>
    <property type="molecule type" value="Genomic_DNA"/>
</dbReference>
<dbReference type="Pfam" id="PF04255">
    <property type="entry name" value="DUF433"/>
    <property type="match status" value="1"/>
</dbReference>
<comment type="caution">
    <text evidence="1">The sequence shown here is derived from an EMBL/GenBank/DDBJ whole genome shotgun (WGS) entry which is preliminary data.</text>
</comment>
<dbReference type="InterPro" id="IPR036388">
    <property type="entry name" value="WH-like_DNA-bd_sf"/>
</dbReference>
<protein>
    <submittedName>
        <fullName evidence="1">DUF433 domain-containing protein</fullName>
    </submittedName>
</protein>
<evidence type="ECO:0000313" key="2">
    <source>
        <dbReference type="Proteomes" id="UP000294850"/>
    </source>
</evidence>
<dbReference type="Gene3D" id="1.10.10.10">
    <property type="entry name" value="Winged helix-like DNA-binding domain superfamily/Winged helix DNA-binding domain"/>
    <property type="match status" value="1"/>
</dbReference>
<dbReference type="Proteomes" id="UP000294850">
    <property type="component" value="Unassembled WGS sequence"/>
</dbReference>
<dbReference type="PANTHER" id="PTHR34849:SF5">
    <property type="entry name" value="SSL2733 PROTEIN"/>
    <property type="match status" value="1"/>
</dbReference>
<sequence>MQNWQERISLNPEIRFGKPCITGTRITVWDILGWLASDMSYDEILEDFPELSRADILAALAFAANREENTKILITAV</sequence>
<proteinExistence type="predicted"/>
<keyword evidence="2" id="KW-1185">Reference proteome</keyword>
<dbReference type="InterPro" id="IPR007367">
    <property type="entry name" value="DUF433"/>
</dbReference>
<organism evidence="1 2">
    <name type="scientific">Dyadobacter psychrotolerans</name>
    <dbReference type="NCBI Taxonomy" id="2541721"/>
    <lineage>
        <taxon>Bacteria</taxon>
        <taxon>Pseudomonadati</taxon>
        <taxon>Bacteroidota</taxon>
        <taxon>Cytophagia</taxon>
        <taxon>Cytophagales</taxon>
        <taxon>Spirosomataceae</taxon>
        <taxon>Dyadobacter</taxon>
    </lineage>
</organism>
<dbReference type="PANTHER" id="PTHR34849">
    <property type="entry name" value="SSL5025 PROTEIN"/>
    <property type="match status" value="1"/>
</dbReference>
<dbReference type="AlphaFoldDB" id="A0A4R5DPG8"/>